<reference evidence="4 5" key="1">
    <citation type="submission" date="2016-01" db="EMBL/GenBank/DDBJ databases">
        <authorList>
            <person name="Manzoor S."/>
        </authorList>
    </citation>
    <scope>NUCLEOTIDE SEQUENCE [LARGE SCALE GENOMIC DNA]</scope>
    <source>
        <strain evidence="4">Methanoculleus sp MAB1</strain>
    </source>
</reference>
<dbReference type="InterPro" id="IPR029044">
    <property type="entry name" value="Nucleotide-diphossugar_trans"/>
</dbReference>
<dbReference type="EMBL" id="LT158599">
    <property type="protein sequence ID" value="CVK33048.1"/>
    <property type="molecule type" value="Genomic_DNA"/>
</dbReference>
<keyword evidence="4" id="KW-0808">Transferase</keyword>
<dbReference type="InterPro" id="IPR011004">
    <property type="entry name" value="Trimer_LpxA-like_sf"/>
</dbReference>
<evidence type="ECO:0000256" key="1">
    <source>
        <dbReference type="ARBA" id="ARBA00013414"/>
    </source>
</evidence>
<dbReference type="SUPFAM" id="SSF53448">
    <property type="entry name" value="Nucleotide-diphospho-sugar transferases"/>
    <property type="match status" value="1"/>
</dbReference>
<name>A0A0X3BLT2_9EURY</name>
<dbReference type="Pfam" id="PF25087">
    <property type="entry name" value="GMPPB_C"/>
    <property type="match status" value="1"/>
</dbReference>
<gene>
    <name evidence="4" type="ORF">MMAB1_1835</name>
</gene>
<dbReference type="GO" id="GO:0016779">
    <property type="term" value="F:nucleotidyltransferase activity"/>
    <property type="evidence" value="ECO:0007669"/>
    <property type="project" value="UniProtKB-KW"/>
</dbReference>
<evidence type="ECO:0000313" key="5">
    <source>
        <dbReference type="Proteomes" id="UP000069850"/>
    </source>
</evidence>
<dbReference type="Proteomes" id="UP000069850">
    <property type="component" value="Chromosome 1"/>
</dbReference>
<dbReference type="KEGG" id="mema:MMAB1_1835"/>
<dbReference type="Gene3D" id="3.90.550.10">
    <property type="entry name" value="Spore Coat Polysaccharide Biosynthesis Protein SpsA, Chain A"/>
    <property type="match status" value="1"/>
</dbReference>
<keyword evidence="4" id="KW-0548">Nucleotidyltransferase</keyword>
<accession>A0A0X3BLT2</accession>
<feature type="domain" description="Nucleotidyl transferase" evidence="2">
    <location>
        <begin position="4"/>
        <end position="203"/>
    </location>
</feature>
<protein>
    <recommendedName>
        <fullName evidence="1">Bifunctional protein GlmU</fullName>
    </recommendedName>
</protein>
<dbReference type="PANTHER" id="PTHR42883:SF3">
    <property type="entry name" value="BIFUNCTIONAL PROTEIN GLMU"/>
    <property type="match status" value="1"/>
</dbReference>
<dbReference type="CDD" id="cd04181">
    <property type="entry name" value="NTP_transferase"/>
    <property type="match status" value="1"/>
</dbReference>
<evidence type="ECO:0000259" key="3">
    <source>
        <dbReference type="Pfam" id="PF25087"/>
    </source>
</evidence>
<dbReference type="AlphaFoldDB" id="A0A0X3BLT2"/>
<organism evidence="4 5">
    <name type="scientific">Methanoculleus bourgensis</name>
    <dbReference type="NCBI Taxonomy" id="83986"/>
    <lineage>
        <taxon>Archaea</taxon>
        <taxon>Methanobacteriati</taxon>
        <taxon>Methanobacteriota</taxon>
        <taxon>Stenosarchaea group</taxon>
        <taxon>Methanomicrobia</taxon>
        <taxon>Methanomicrobiales</taxon>
        <taxon>Methanomicrobiaceae</taxon>
        <taxon>Methanoculleus</taxon>
    </lineage>
</organism>
<evidence type="ECO:0000259" key="2">
    <source>
        <dbReference type="Pfam" id="PF00483"/>
    </source>
</evidence>
<dbReference type="InterPro" id="IPR005835">
    <property type="entry name" value="NTP_transferase_dom"/>
</dbReference>
<dbReference type="Pfam" id="PF00483">
    <property type="entry name" value="NTP_transferase"/>
    <property type="match status" value="1"/>
</dbReference>
<dbReference type="Gene3D" id="2.160.10.10">
    <property type="entry name" value="Hexapeptide repeat proteins"/>
    <property type="match status" value="1"/>
</dbReference>
<dbReference type="InterPro" id="IPR056729">
    <property type="entry name" value="GMPPB_C"/>
</dbReference>
<sequence length="384" mass="41496">MMQAVILAAGEGSRLRPLTRSKPKAMIPVANRPIIEYVIDALLENGIRDIVVVVGYRKEHVIRYLNKLDAPVQVVVQERQLGTADALRAAESEITEDFLVLPGDNYINAESIARIRKERNAMLVAEHPSPSNFGVVVIRNGLVREIIEKPEDAPTFTVSTGICSFTPDIFPYLQTNEIPDALSAMIASGRRIRAIPADDWQDAIYPWDLLKLNSRMLRGITPEIGGKVDASAIRRGVVRIGAGTTVGANTVIYGPVTIGCDCNIGPNTVIMPDSSIGDRVVLEPFTYIADSIIMDDVTIGSHSRIVSAVFGQGCILADHTTTYPSASFIEVGERVLKEEFGAVLGDGVRAAPFTTFKNCIVGNGVTIEEGKTVVGLIEDGARVV</sequence>
<feature type="domain" description="Mannose-1-phosphate guanyltransferase C-terminal" evidence="3">
    <location>
        <begin position="252"/>
        <end position="367"/>
    </location>
</feature>
<evidence type="ECO:0000313" key="4">
    <source>
        <dbReference type="EMBL" id="CVK33048.1"/>
    </source>
</evidence>
<dbReference type="RefSeq" id="WP_394326527.1">
    <property type="nucleotide sequence ID" value="NZ_LT158599.1"/>
</dbReference>
<dbReference type="GeneID" id="27137600"/>
<proteinExistence type="predicted"/>
<dbReference type="SUPFAM" id="SSF51161">
    <property type="entry name" value="Trimeric LpxA-like enzymes"/>
    <property type="match status" value="1"/>
</dbReference>
<dbReference type="PANTHER" id="PTHR42883">
    <property type="entry name" value="GLUCOSE-1-PHOSPHATE THYMIDYLTRANSFERASE"/>
    <property type="match status" value="1"/>
</dbReference>